<dbReference type="RefSeq" id="WP_125137596.1">
    <property type="nucleotide sequence ID" value="NZ_LR130778.1"/>
</dbReference>
<sequence>MICSSIYSSFDTNLYPSVLKEAISFFKNSDIGNMAPGEYEIDGRNVYYQIIDMTTKNIEDGRPEVHRKYIDIQFLFEGKENIGFVDDHGNNQVDQNLLEERDLLFYKDVSDMTMIAMKPGDFCVFFPNDVHMPGCMRETNMPIRKVVYKVNYDYYKNSK</sequence>
<evidence type="ECO:0000313" key="2">
    <source>
        <dbReference type="Proteomes" id="UP000279029"/>
    </source>
</evidence>
<dbReference type="InterPro" id="IPR037012">
    <property type="entry name" value="NanQ/TabA/YiaL_sf"/>
</dbReference>
<evidence type="ECO:0000313" key="1">
    <source>
        <dbReference type="EMBL" id="VDN48467.1"/>
    </source>
</evidence>
<organism evidence="1 2">
    <name type="scientific">Petrocella atlantisensis</name>
    <dbReference type="NCBI Taxonomy" id="2173034"/>
    <lineage>
        <taxon>Bacteria</taxon>
        <taxon>Bacillati</taxon>
        <taxon>Bacillota</taxon>
        <taxon>Clostridia</taxon>
        <taxon>Lachnospirales</taxon>
        <taxon>Vallitaleaceae</taxon>
        <taxon>Petrocella</taxon>
    </lineage>
</organism>
<dbReference type="AlphaFoldDB" id="A0A3P7PXU4"/>
<evidence type="ECO:0008006" key="3">
    <source>
        <dbReference type="Google" id="ProtNLM"/>
    </source>
</evidence>
<dbReference type="KEGG" id="cbar:PATL70BA_2569"/>
<dbReference type="Gene3D" id="2.60.120.370">
    <property type="entry name" value="YhcH/YjgK/YiaL"/>
    <property type="match status" value="1"/>
</dbReference>
<dbReference type="InterPro" id="IPR004375">
    <property type="entry name" value="NanQ/TabA/YiaL"/>
</dbReference>
<keyword evidence="2" id="KW-1185">Reference proteome</keyword>
<dbReference type="EMBL" id="LR130778">
    <property type="protein sequence ID" value="VDN48467.1"/>
    <property type="molecule type" value="Genomic_DNA"/>
</dbReference>
<accession>A0A3P7PXU4</accession>
<dbReference type="PANTHER" id="PTHR34986:SF1">
    <property type="entry name" value="PROTEIN YIAL"/>
    <property type="match status" value="1"/>
</dbReference>
<dbReference type="NCBIfam" id="TIGR00022">
    <property type="entry name" value="YhcH/YjgK/YiaL family protein"/>
    <property type="match status" value="1"/>
</dbReference>
<name>A0A3P7PXU4_9FIRM</name>
<gene>
    <name evidence="1" type="primary">yiaL</name>
    <name evidence="1" type="ORF">PATL70BA_2569</name>
</gene>
<proteinExistence type="predicted"/>
<dbReference type="SUPFAM" id="SSF51197">
    <property type="entry name" value="Clavaminate synthase-like"/>
    <property type="match status" value="1"/>
</dbReference>
<reference evidence="1 2" key="1">
    <citation type="submission" date="2018-09" db="EMBL/GenBank/DDBJ databases">
        <authorList>
            <person name="Postec A."/>
        </authorList>
    </citation>
    <scope>NUCLEOTIDE SEQUENCE [LARGE SCALE GENOMIC DNA]</scope>
    <source>
        <strain evidence="1">70B-A</strain>
    </source>
</reference>
<dbReference type="PANTHER" id="PTHR34986">
    <property type="entry name" value="EVOLVED BETA-GALACTOSIDASE SUBUNIT BETA"/>
    <property type="match status" value="1"/>
</dbReference>
<dbReference type="Pfam" id="PF04074">
    <property type="entry name" value="DUF386"/>
    <property type="match status" value="1"/>
</dbReference>
<dbReference type="GO" id="GO:0005829">
    <property type="term" value="C:cytosol"/>
    <property type="evidence" value="ECO:0007669"/>
    <property type="project" value="TreeGrafter"/>
</dbReference>
<dbReference type="OrthoDB" id="9792756at2"/>
<protein>
    <recommendedName>
        <fullName evidence="3">YhcH/YjgK/YiaL family protein</fullName>
    </recommendedName>
</protein>
<dbReference type="Proteomes" id="UP000279029">
    <property type="component" value="Chromosome"/>
</dbReference>